<dbReference type="FunFam" id="2.60.40.10:FF:000035">
    <property type="entry name" value="Contactin 1"/>
    <property type="match status" value="1"/>
</dbReference>
<evidence type="ECO:0000256" key="1">
    <source>
        <dbReference type="ARBA" id="ARBA00004609"/>
    </source>
</evidence>
<sequence length="1204" mass="134385">MFPEMMEIFVRFREDQSQSRVKGVDDYTLHGPIFIQEPSHVMFPLDSEEKKVKLSCEVKGNPKPHIRWKLNGTDVDIGMDFRYSVVEGSLLINNPNKTQDAGMYQCIATNSFGTIVSREAKLQFASLQQRYNRQSSWLNRIELNNHKTISQTRAPVSEGEQQYLRCQVVLTTATLRDLENFKPRTRSTVSVRQGQGMVLLCGPPAHSGVFRHLEKKYLELVKSKTRQHYACTQVKLTFTDKRIDGSVLSKELSYAWIFNEYPSYQDNRRFVSQETGNLYIAKVEKSDVGNYTCVVTNTVTNQKVLGPPTPLILRNDGVMGEYEPKIEVQFPEMVPTAKGTTVKLECFALGNPVPTIIWRRADGKPIATKARRHKSNGILEIPNFQQEDAGLYECVAENSRGKNVAKGQLTFYAQPNWSQKINDIHVAIEENVFWECKANGRPKPTYRWLKNGEPLLTRDRIHIEQGTLNITIVNLSDAGMYQCVAENKHGVIFSSAELSVIAVGPDFSRTLLKRVTLVKVGGEVVIECKPKASPKPVYTWKKGRDVLKENERITISEDGSLRIINVTKSDAGSYTCIATNHFGTASSTGNLVVKEINYALCLVGIHPISLDFFSSQNSWQKFLSFPLEFLFQQYRQSQGVNPVTWGYIWSSSMKKNGMILIARFLSLHSLRTKDPTKVMVPPSSMDVTVGESIVLPCQVTHDHSLNIVFTWSFNGRLIDFDRDGDHFERVGGQDSAGDLMIRNIQLKHAGKYVCMVQTSVDRLSAAADLIVRGPPGPPEAVTIDEITDTTAQLSWRPGPDNHSPVTMYVIQARTPFSVGWQAVNTVPELIDGKTFTATVVGLNPWVEYEFRTVAANVIGIGEPSRPSEKRRTEEALPEVTPANVSGGGGSKSELVITWETVPEELQNGRGFGYVVAFRPYGKMIWMLTVLASADASRYVFRNESVRPFSPFEVKVGVFNNKGEGPFSPTTVVYSAEEEPTKPPASIFARSLSATDIEVFWASPMEKNRGRIQGYEVKYWRHDDKEENARKIRTIGNQTSTKITNLKGSALYHLAVKAYNSAGTGPSSATVNVTTRKPPPSQPPGNIIWNSSDSKIILNWDQVKALDNESEVKGYKVLYRWSRQSSTSVIETNKTSVELSLPFDEDYIIEIKPFSDGGDGSSSEQIRIPKISNAYARGAGPSTSNACTLSAISTIMISLTARSSL</sequence>
<feature type="domain" description="Fibronectin type-III" evidence="16">
    <location>
        <begin position="982"/>
        <end position="1077"/>
    </location>
</feature>
<comment type="caution">
    <text evidence="17">The sequence shown here is derived from an EMBL/GenBank/DDBJ whole genome shotgun (WGS) entry which is preliminary data.</text>
</comment>
<organism evidence="17 18">
    <name type="scientific">Ovis ammon polii</name>
    <dbReference type="NCBI Taxonomy" id="230172"/>
    <lineage>
        <taxon>Eukaryota</taxon>
        <taxon>Metazoa</taxon>
        <taxon>Chordata</taxon>
        <taxon>Craniata</taxon>
        <taxon>Vertebrata</taxon>
        <taxon>Euteleostomi</taxon>
        <taxon>Mammalia</taxon>
        <taxon>Eutheria</taxon>
        <taxon>Laurasiatheria</taxon>
        <taxon>Artiodactyla</taxon>
        <taxon>Ruminantia</taxon>
        <taxon>Pecora</taxon>
        <taxon>Bovidae</taxon>
        <taxon>Caprinae</taxon>
        <taxon>Ovis</taxon>
    </lineage>
</organism>
<evidence type="ECO:0000256" key="2">
    <source>
        <dbReference type="ARBA" id="ARBA00009812"/>
    </source>
</evidence>
<keyword evidence="8" id="KW-0472">Membrane</keyword>
<dbReference type="PANTHER" id="PTHR44170">
    <property type="entry name" value="PROTEIN SIDEKICK"/>
    <property type="match status" value="1"/>
</dbReference>
<feature type="region of interest" description="Disordered" evidence="14">
    <location>
        <begin position="863"/>
        <end position="888"/>
    </location>
</feature>
<accession>A0AAD4Y3Q3</accession>
<feature type="domain" description="Ig-like" evidence="15">
    <location>
        <begin position="505"/>
        <end position="597"/>
    </location>
</feature>
<evidence type="ECO:0000256" key="12">
    <source>
        <dbReference type="ARBA" id="ARBA00023319"/>
    </source>
</evidence>
<evidence type="ECO:0000256" key="5">
    <source>
        <dbReference type="ARBA" id="ARBA00022729"/>
    </source>
</evidence>
<comment type="similarity">
    <text evidence="2">Belongs to the immunoglobulin superfamily. Contactin family.</text>
</comment>
<evidence type="ECO:0000256" key="4">
    <source>
        <dbReference type="ARBA" id="ARBA00022622"/>
    </source>
</evidence>
<keyword evidence="5" id="KW-0732">Signal</keyword>
<dbReference type="FunFam" id="2.60.40.10:FF:000064">
    <property type="entry name" value="Contactin 1"/>
    <property type="match status" value="1"/>
</dbReference>
<dbReference type="InterPro" id="IPR036116">
    <property type="entry name" value="FN3_sf"/>
</dbReference>
<dbReference type="Pfam" id="PF00041">
    <property type="entry name" value="fn3"/>
    <property type="match status" value="2"/>
</dbReference>
<dbReference type="InterPro" id="IPR003599">
    <property type="entry name" value="Ig_sub"/>
</dbReference>
<dbReference type="FunFam" id="2.60.40.10:FF:000028">
    <property type="entry name" value="Neuronal cell adhesion molecule"/>
    <property type="match status" value="1"/>
</dbReference>
<evidence type="ECO:0000256" key="13">
    <source>
        <dbReference type="ARBA" id="ARBA00038703"/>
    </source>
</evidence>
<feature type="domain" description="Fibronectin type-III" evidence="16">
    <location>
        <begin position="777"/>
        <end position="875"/>
    </location>
</feature>
<evidence type="ECO:0000256" key="8">
    <source>
        <dbReference type="ARBA" id="ARBA00023136"/>
    </source>
</evidence>
<keyword evidence="18" id="KW-1185">Reference proteome</keyword>
<feature type="domain" description="Ig-like" evidence="15">
    <location>
        <begin position="324"/>
        <end position="410"/>
    </location>
</feature>
<dbReference type="CDD" id="cd00063">
    <property type="entry name" value="FN3"/>
    <property type="match status" value="4"/>
</dbReference>
<evidence type="ECO:0000259" key="16">
    <source>
        <dbReference type="PROSITE" id="PS50853"/>
    </source>
</evidence>
<dbReference type="Pfam" id="PF13927">
    <property type="entry name" value="Ig_3"/>
    <property type="match status" value="2"/>
</dbReference>
<dbReference type="CDD" id="cd05853">
    <property type="entry name" value="Ig6_Contactin-4"/>
    <property type="match status" value="1"/>
</dbReference>
<dbReference type="GO" id="GO:0098632">
    <property type="term" value="F:cell-cell adhesion mediator activity"/>
    <property type="evidence" value="ECO:0007669"/>
    <property type="project" value="TreeGrafter"/>
</dbReference>
<dbReference type="FunFam" id="2.60.40.10:FF:000047">
    <property type="entry name" value="Contactin 1"/>
    <property type="match status" value="1"/>
</dbReference>
<dbReference type="SMART" id="SM00409">
    <property type="entry name" value="IG"/>
    <property type="match status" value="6"/>
</dbReference>
<evidence type="ECO:0008006" key="19">
    <source>
        <dbReference type="Google" id="ProtNLM"/>
    </source>
</evidence>
<dbReference type="PROSITE" id="PS50835">
    <property type="entry name" value="IG_LIKE"/>
    <property type="match status" value="6"/>
</dbReference>
<evidence type="ECO:0000256" key="11">
    <source>
        <dbReference type="ARBA" id="ARBA00023288"/>
    </source>
</evidence>
<evidence type="ECO:0000259" key="15">
    <source>
        <dbReference type="PROSITE" id="PS50835"/>
    </source>
</evidence>
<keyword evidence="12" id="KW-0393">Immunoglobulin domain</keyword>
<dbReference type="GO" id="GO:0098552">
    <property type="term" value="C:side of membrane"/>
    <property type="evidence" value="ECO:0007669"/>
    <property type="project" value="UniProtKB-KW"/>
</dbReference>
<feature type="compositionally biased region" description="Basic and acidic residues" evidence="14">
    <location>
        <begin position="865"/>
        <end position="874"/>
    </location>
</feature>
<keyword evidence="3" id="KW-1003">Cell membrane</keyword>
<dbReference type="InterPro" id="IPR003961">
    <property type="entry name" value="FN3_dom"/>
</dbReference>
<dbReference type="GO" id="GO:0007411">
    <property type="term" value="P:axon guidance"/>
    <property type="evidence" value="ECO:0007669"/>
    <property type="project" value="TreeGrafter"/>
</dbReference>
<keyword evidence="7" id="KW-0130">Cell adhesion</keyword>
<dbReference type="AlphaFoldDB" id="A0AAD4Y3Q3"/>
<keyword evidence="4" id="KW-0336">GPI-anchor</keyword>
<dbReference type="SUPFAM" id="SSF49265">
    <property type="entry name" value="Fibronectin type III"/>
    <property type="match status" value="2"/>
</dbReference>
<evidence type="ECO:0000256" key="3">
    <source>
        <dbReference type="ARBA" id="ARBA00022475"/>
    </source>
</evidence>
<comment type="subunit">
    <text evidence="13">Interacts with PTPRG.</text>
</comment>
<evidence type="ECO:0000256" key="6">
    <source>
        <dbReference type="ARBA" id="ARBA00022737"/>
    </source>
</evidence>
<dbReference type="Proteomes" id="UP001214576">
    <property type="component" value="Unassembled WGS sequence"/>
</dbReference>
<comment type="subcellular location">
    <subcellularLocation>
        <location evidence="1">Cell membrane</location>
        <topology evidence="1">Lipid-anchor</topology>
        <topology evidence="1">GPI-anchor</topology>
    </subcellularLocation>
</comment>
<keyword evidence="9" id="KW-1015">Disulfide bond</keyword>
<protein>
    <recommendedName>
        <fullName evidence="19">Contactin 4</fullName>
    </recommendedName>
</protein>
<feature type="region of interest" description="Disordered" evidence="14">
    <location>
        <begin position="1064"/>
        <end position="1085"/>
    </location>
</feature>
<dbReference type="InterPro" id="IPR003598">
    <property type="entry name" value="Ig_sub2"/>
</dbReference>
<dbReference type="Pfam" id="PF07679">
    <property type="entry name" value="I-set"/>
    <property type="match status" value="3"/>
</dbReference>
<evidence type="ECO:0000256" key="10">
    <source>
        <dbReference type="ARBA" id="ARBA00023180"/>
    </source>
</evidence>
<feature type="domain" description="Ig-like" evidence="15">
    <location>
        <begin position="183"/>
        <end position="306"/>
    </location>
</feature>
<dbReference type="CDD" id="cd04969">
    <property type="entry name" value="Ig5_Contactin"/>
    <property type="match status" value="1"/>
</dbReference>
<feature type="domain" description="Ig-like" evidence="15">
    <location>
        <begin position="415"/>
        <end position="499"/>
    </location>
</feature>
<feature type="domain" description="Fibronectin type-III" evidence="16">
    <location>
        <begin position="880"/>
        <end position="977"/>
    </location>
</feature>
<dbReference type="InterPro" id="IPR036179">
    <property type="entry name" value="Ig-like_dom_sf"/>
</dbReference>
<dbReference type="PANTHER" id="PTHR44170:SF18">
    <property type="entry name" value="CONTACTIN 3B-RELATED"/>
    <property type="match status" value="1"/>
</dbReference>
<dbReference type="Gene3D" id="2.60.40.10">
    <property type="entry name" value="Immunoglobulins"/>
    <property type="match status" value="10"/>
</dbReference>
<proteinExistence type="inferred from homology"/>
<evidence type="ECO:0000256" key="7">
    <source>
        <dbReference type="ARBA" id="ARBA00022889"/>
    </source>
</evidence>
<dbReference type="SUPFAM" id="SSF48726">
    <property type="entry name" value="Immunoglobulin"/>
    <property type="match status" value="6"/>
</dbReference>
<evidence type="ECO:0000313" key="18">
    <source>
        <dbReference type="Proteomes" id="UP001214576"/>
    </source>
</evidence>
<feature type="domain" description="Fibronectin type-III" evidence="16">
    <location>
        <begin position="1078"/>
        <end position="1173"/>
    </location>
</feature>
<dbReference type="InterPro" id="IPR013783">
    <property type="entry name" value="Ig-like_fold"/>
</dbReference>
<dbReference type="PROSITE" id="PS50853">
    <property type="entry name" value="FN3"/>
    <property type="match status" value="4"/>
</dbReference>
<feature type="compositionally biased region" description="Polar residues" evidence="14">
    <location>
        <begin position="1064"/>
        <end position="1074"/>
    </location>
</feature>
<evidence type="ECO:0000256" key="14">
    <source>
        <dbReference type="SAM" id="MobiDB-lite"/>
    </source>
</evidence>
<dbReference type="FunFam" id="2.60.40.10:FF:000054">
    <property type="entry name" value="Contactin 1"/>
    <property type="match status" value="1"/>
</dbReference>
<dbReference type="GO" id="GO:0007420">
    <property type="term" value="P:brain development"/>
    <property type="evidence" value="ECO:0007669"/>
    <property type="project" value="TreeGrafter"/>
</dbReference>
<keyword evidence="11" id="KW-0449">Lipoprotein</keyword>
<feature type="domain" description="Ig-like" evidence="15">
    <location>
        <begin position="675"/>
        <end position="764"/>
    </location>
</feature>
<keyword evidence="10" id="KW-0325">Glycoprotein</keyword>
<gene>
    <name evidence="17" type="ORF">MG293_017506</name>
</gene>
<dbReference type="InterPro" id="IPR013098">
    <property type="entry name" value="Ig_I-set"/>
</dbReference>
<dbReference type="SMART" id="SM00408">
    <property type="entry name" value="IGc2"/>
    <property type="match status" value="5"/>
</dbReference>
<dbReference type="GO" id="GO:0030424">
    <property type="term" value="C:axon"/>
    <property type="evidence" value="ECO:0007669"/>
    <property type="project" value="TreeGrafter"/>
</dbReference>
<dbReference type="FunFam" id="2.60.40.10:FF:000052">
    <property type="entry name" value="Contactin 1"/>
    <property type="match status" value="1"/>
</dbReference>
<dbReference type="InterPro" id="IPR033007">
    <property type="entry name" value="CNTN4_Ig6"/>
</dbReference>
<keyword evidence="6" id="KW-0677">Repeat</keyword>
<evidence type="ECO:0000256" key="9">
    <source>
        <dbReference type="ARBA" id="ARBA00023157"/>
    </source>
</evidence>
<reference evidence="17" key="1">
    <citation type="submission" date="2022-03" db="EMBL/GenBank/DDBJ databases">
        <title>Genomic analyses of argali, domestic sheep and their hybrids provide insights into chromosomal evolution, heterosis and genetic basis of agronomic traits.</title>
        <authorList>
            <person name="Li M."/>
        </authorList>
    </citation>
    <scope>NUCLEOTIDE SEQUENCE</scope>
    <source>
        <strain evidence="17">CAU-MHL-2022a</strain>
        <tissue evidence="17">Skin</tissue>
    </source>
</reference>
<name>A0AAD4Y3Q3_OVIAM</name>
<dbReference type="SMART" id="SM00060">
    <property type="entry name" value="FN3"/>
    <property type="match status" value="4"/>
</dbReference>
<feature type="domain" description="Ig-like" evidence="15">
    <location>
        <begin position="38"/>
        <end position="123"/>
    </location>
</feature>
<evidence type="ECO:0000313" key="17">
    <source>
        <dbReference type="EMBL" id="KAI4532241.1"/>
    </source>
</evidence>
<dbReference type="EMBL" id="JAKZEL010000022">
    <property type="protein sequence ID" value="KAI4532241.1"/>
    <property type="molecule type" value="Genomic_DNA"/>
</dbReference>
<dbReference type="FunFam" id="2.60.40.10:FF:000004">
    <property type="entry name" value="DCC isoform 1"/>
    <property type="match status" value="2"/>
</dbReference>
<dbReference type="FunFam" id="2.60.40.10:FF:000005">
    <property type="entry name" value="Neuronal cell adhesion molecule"/>
    <property type="match status" value="1"/>
</dbReference>
<dbReference type="GO" id="GO:0005886">
    <property type="term" value="C:plasma membrane"/>
    <property type="evidence" value="ECO:0007669"/>
    <property type="project" value="UniProtKB-SubCell"/>
</dbReference>
<dbReference type="InterPro" id="IPR007110">
    <property type="entry name" value="Ig-like_dom"/>
</dbReference>